<sequence length="75" mass="8301">MQQTARLADEVVEILVQQSQLVFVAKLLDRQSKLGRQPSIPERAGEPTPPMRSVSSRRLSIAQATAPMDRHAGLH</sequence>
<comment type="caution">
    <text evidence="2">The sequence shown here is derived from an EMBL/GenBank/DDBJ whole genome shotgun (WGS) entry which is preliminary data.</text>
</comment>
<name>A0A0N0MCP4_9HYPH</name>
<protein>
    <submittedName>
        <fullName evidence="2">Uncharacterized protein</fullName>
    </submittedName>
</protein>
<dbReference type="EMBL" id="LGSZ01000029">
    <property type="protein sequence ID" value="KPH81415.1"/>
    <property type="molecule type" value="Genomic_DNA"/>
</dbReference>
<evidence type="ECO:0000256" key="1">
    <source>
        <dbReference type="SAM" id="MobiDB-lite"/>
    </source>
</evidence>
<gene>
    <name evidence="2" type="ORF">AE618_08790</name>
</gene>
<reference evidence="2 3" key="1">
    <citation type="submission" date="2015-07" db="EMBL/GenBank/DDBJ databases">
        <title>Whole genome sequencing of Bosea vaviloviae isolated from cave pool.</title>
        <authorList>
            <person name="Tan N.E.H."/>
            <person name="Lee Y.P."/>
            <person name="Gan H.M."/>
            <person name="Barton H."/>
            <person name="Savka M.A."/>
        </authorList>
    </citation>
    <scope>NUCLEOTIDE SEQUENCE [LARGE SCALE GENOMIC DNA]</scope>
    <source>
        <strain evidence="2 3">SD260</strain>
    </source>
</reference>
<proteinExistence type="predicted"/>
<accession>A0A0N0MCP4</accession>
<dbReference type="Proteomes" id="UP000037822">
    <property type="component" value="Unassembled WGS sequence"/>
</dbReference>
<evidence type="ECO:0000313" key="2">
    <source>
        <dbReference type="EMBL" id="KPH81415.1"/>
    </source>
</evidence>
<dbReference type="PATRIC" id="fig|1526658.3.peg.2786"/>
<evidence type="ECO:0000313" key="3">
    <source>
        <dbReference type="Proteomes" id="UP000037822"/>
    </source>
</evidence>
<keyword evidence="3" id="KW-1185">Reference proteome</keyword>
<dbReference type="AlphaFoldDB" id="A0A0N0MCP4"/>
<organism evidence="2 3">
    <name type="scientific">Bosea vaviloviae</name>
    <dbReference type="NCBI Taxonomy" id="1526658"/>
    <lineage>
        <taxon>Bacteria</taxon>
        <taxon>Pseudomonadati</taxon>
        <taxon>Pseudomonadota</taxon>
        <taxon>Alphaproteobacteria</taxon>
        <taxon>Hyphomicrobiales</taxon>
        <taxon>Boseaceae</taxon>
        <taxon>Bosea</taxon>
    </lineage>
</organism>
<feature type="region of interest" description="Disordered" evidence="1">
    <location>
        <begin position="34"/>
        <end position="75"/>
    </location>
</feature>